<sequence>MHFIFTSLTELIHIFLSFSIMDSSSPAKVQHVNKKSSDELLRKFAELDSDSAEEAPGRKELRVSKPRKRSRRTRMREGDQCESPSNGSTSLLERRSLLPLAVKRRSALLRQLGIGRSSFRARDNKSILGRIEKTWHKTVEGASKVFMEKHYHRHKRLINDIV</sequence>
<dbReference type="AlphaFoldDB" id="A0A2I4GYF7"/>
<dbReference type="PANTHER" id="PTHR36355">
    <property type="entry name" value="EXPRESSED PROTEIN"/>
    <property type="match status" value="1"/>
</dbReference>
<dbReference type="KEGG" id="jre:109011963"/>
<dbReference type="RefSeq" id="XP_018848923.1">
    <property type="nucleotide sequence ID" value="XM_018993378.2"/>
</dbReference>
<dbReference type="FunCoup" id="A0A2I4GYF7">
    <property type="interactions" value="437"/>
</dbReference>
<evidence type="ECO:0000313" key="3">
    <source>
        <dbReference type="Proteomes" id="UP000235220"/>
    </source>
</evidence>
<proteinExistence type="predicted"/>
<dbReference type="GeneID" id="109011963"/>
<protein>
    <submittedName>
        <fullName evidence="4">Uncharacterized protein LOC109011963</fullName>
    </submittedName>
</protein>
<dbReference type="Proteomes" id="UP000235220">
    <property type="component" value="Chromosome 3"/>
</dbReference>
<evidence type="ECO:0000256" key="2">
    <source>
        <dbReference type="SAM" id="SignalP"/>
    </source>
</evidence>
<evidence type="ECO:0000313" key="4">
    <source>
        <dbReference type="RefSeq" id="XP_018848923.1"/>
    </source>
</evidence>
<dbReference type="OrthoDB" id="1731546at2759"/>
<feature type="compositionally biased region" description="Basic residues" evidence="1">
    <location>
        <begin position="64"/>
        <end position="74"/>
    </location>
</feature>
<keyword evidence="3" id="KW-1185">Reference proteome</keyword>
<gene>
    <name evidence="4" type="primary">LOC109011963</name>
</gene>
<dbReference type="PANTHER" id="PTHR36355:SF1">
    <property type="entry name" value="EXPRESSED PROTEIN"/>
    <property type="match status" value="1"/>
</dbReference>
<accession>A0A2I4GYF7</accession>
<dbReference type="Gramene" id="Jr03_03730_p1">
    <property type="protein sequence ID" value="cds.Jr03_03730_p1"/>
    <property type="gene ID" value="Jr03_03730"/>
</dbReference>
<organism evidence="3 4">
    <name type="scientific">Juglans regia</name>
    <name type="common">English walnut</name>
    <dbReference type="NCBI Taxonomy" id="51240"/>
    <lineage>
        <taxon>Eukaryota</taxon>
        <taxon>Viridiplantae</taxon>
        <taxon>Streptophyta</taxon>
        <taxon>Embryophyta</taxon>
        <taxon>Tracheophyta</taxon>
        <taxon>Spermatophyta</taxon>
        <taxon>Magnoliopsida</taxon>
        <taxon>eudicotyledons</taxon>
        <taxon>Gunneridae</taxon>
        <taxon>Pentapetalae</taxon>
        <taxon>rosids</taxon>
        <taxon>fabids</taxon>
        <taxon>Fagales</taxon>
        <taxon>Juglandaceae</taxon>
        <taxon>Juglans</taxon>
    </lineage>
</organism>
<dbReference type="STRING" id="51240.A0A2I4GYF7"/>
<reference evidence="4" key="1">
    <citation type="submission" date="2025-08" db="UniProtKB">
        <authorList>
            <consortium name="RefSeq"/>
        </authorList>
    </citation>
    <scope>IDENTIFICATION</scope>
    <source>
        <tissue evidence="4">Leaves</tissue>
    </source>
</reference>
<evidence type="ECO:0000256" key="1">
    <source>
        <dbReference type="SAM" id="MobiDB-lite"/>
    </source>
</evidence>
<feature type="chain" id="PRO_5044016942" evidence="2">
    <location>
        <begin position="18"/>
        <end position="162"/>
    </location>
</feature>
<feature type="signal peptide" evidence="2">
    <location>
        <begin position="1"/>
        <end position="17"/>
    </location>
</feature>
<feature type="region of interest" description="Disordered" evidence="1">
    <location>
        <begin position="51"/>
        <end position="89"/>
    </location>
</feature>
<name>A0A2I4GYF7_JUGRE</name>
<keyword evidence="2" id="KW-0732">Signal</keyword>